<dbReference type="AlphaFoldDB" id="A0A1X7VF32"/>
<dbReference type="PANTHER" id="PTHR15493">
    <property type="entry name" value="F-BOX ONLY PROTEIN 5 AND 43"/>
    <property type="match status" value="1"/>
</dbReference>
<dbReference type="InterPro" id="IPR047147">
    <property type="entry name" value="FBX5_43"/>
</dbReference>
<dbReference type="SMART" id="SM00256">
    <property type="entry name" value="FBOX"/>
    <property type="match status" value="1"/>
</dbReference>
<proteinExistence type="predicted"/>
<dbReference type="InterPro" id="IPR036047">
    <property type="entry name" value="F-box-like_dom_sf"/>
</dbReference>
<name>A0A1X7VF32_AMPQE</name>
<accession>A0A1X7VF32</accession>
<dbReference type="Gene3D" id="1.20.1280.50">
    <property type="match status" value="1"/>
</dbReference>
<dbReference type="InParanoid" id="A0A1X7VF32"/>
<dbReference type="EnsemblMetazoa" id="Aqu2.1.38349_001">
    <property type="protein sequence ID" value="Aqu2.1.38349_001"/>
    <property type="gene ID" value="Aqu2.1.38349"/>
</dbReference>
<dbReference type="GO" id="GO:0045835">
    <property type="term" value="P:negative regulation of meiotic nuclear division"/>
    <property type="evidence" value="ECO:0007669"/>
    <property type="project" value="InterPro"/>
</dbReference>
<feature type="region of interest" description="Disordered" evidence="1">
    <location>
        <begin position="213"/>
        <end position="239"/>
    </location>
</feature>
<dbReference type="GO" id="GO:0007088">
    <property type="term" value="P:regulation of mitotic nuclear division"/>
    <property type="evidence" value="ECO:0007669"/>
    <property type="project" value="InterPro"/>
</dbReference>
<protein>
    <recommendedName>
        <fullName evidence="2">F-box domain-containing protein</fullName>
    </recommendedName>
</protein>
<dbReference type="SUPFAM" id="SSF57850">
    <property type="entry name" value="RING/U-box"/>
    <property type="match status" value="1"/>
</dbReference>
<dbReference type="InterPro" id="IPR001810">
    <property type="entry name" value="F-box_dom"/>
</dbReference>
<evidence type="ECO:0000256" key="1">
    <source>
        <dbReference type="SAM" id="MobiDB-lite"/>
    </source>
</evidence>
<evidence type="ECO:0000259" key="2">
    <source>
        <dbReference type="SMART" id="SM00256"/>
    </source>
</evidence>
<feature type="domain" description="F-box" evidence="2">
    <location>
        <begin position="77"/>
        <end position="116"/>
    </location>
</feature>
<dbReference type="Pfam" id="PF12937">
    <property type="entry name" value="F-box-like"/>
    <property type="match status" value="1"/>
</dbReference>
<dbReference type="PANTHER" id="PTHR15493:SF9">
    <property type="entry name" value="GH14043P"/>
    <property type="match status" value="1"/>
</dbReference>
<sequence length="239" mass="26883">MNQLVATPKFDMTSSAFLTPPSSLSKDEQPLLDRINSRGLPRSHLPSPPLLRFSLLTPGKEEGERKVDFISSLYPPFAHIAYQVFSHLSPSDLISCASVSKKWREVILSKPSFIHSIKSYQRQMKSNQENLIRPFRELSNCFEDSIAREPLTQRRINQVSSLYISSSSISYRNCPQCSSPRAKRLPPSKMAHCDCCNFSFCCDCLKKAHGTVSCQSTSPTRKSSLVAGGKPSRKRLKRL</sequence>
<dbReference type="SUPFAM" id="SSF81383">
    <property type="entry name" value="F-box domain"/>
    <property type="match status" value="1"/>
</dbReference>
<feature type="compositionally biased region" description="Polar residues" evidence="1">
    <location>
        <begin position="213"/>
        <end position="223"/>
    </location>
</feature>
<reference evidence="3" key="1">
    <citation type="submission" date="2017-05" db="UniProtKB">
        <authorList>
            <consortium name="EnsemblMetazoa"/>
        </authorList>
    </citation>
    <scope>IDENTIFICATION</scope>
</reference>
<evidence type="ECO:0000313" key="3">
    <source>
        <dbReference type="EnsemblMetazoa" id="Aqu2.1.38349_001"/>
    </source>
</evidence>
<dbReference type="OrthoDB" id="2322499at2759"/>
<organism evidence="3">
    <name type="scientific">Amphimedon queenslandica</name>
    <name type="common">Sponge</name>
    <dbReference type="NCBI Taxonomy" id="400682"/>
    <lineage>
        <taxon>Eukaryota</taxon>
        <taxon>Metazoa</taxon>
        <taxon>Porifera</taxon>
        <taxon>Demospongiae</taxon>
        <taxon>Heteroscleromorpha</taxon>
        <taxon>Haplosclerida</taxon>
        <taxon>Niphatidae</taxon>
        <taxon>Amphimedon</taxon>
    </lineage>
</organism>
<dbReference type="GO" id="GO:0005634">
    <property type="term" value="C:nucleus"/>
    <property type="evidence" value="ECO:0007669"/>
    <property type="project" value="TreeGrafter"/>
</dbReference>
<dbReference type="STRING" id="400682.A0A1X7VF32"/>